<reference evidence="1" key="1">
    <citation type="journal article" date="2020" name="Stud. Mycol.">
        <title>101 Dothideomycetes genomes: a test case for predicting lifestyles and emergence of pathogens.</title>
        <authorList>
            <person name="Haridas S."/>
            <person name="Albert R."/>
            <person name="Binder M."/>
            <person name="Bloem J."/>
            <person name="Labutti K."/>
            <person name="Salamov A."/>
            <person name="Andreopoulos B."/>
            <person name="Baker S."/>
            <person name="Barry K."/>
            <person name="Bills G."/>
            <person name="Bluhm B."/>
            <person name="Cannon C."/>
            <person name="Castanera R."/>
            <person name="Culley D."/>
            <person name="Daum C."/>
            <person name="Ezra D."/>
            <person name="Gonzalez J."/>
            <person name="Henrissat B."/>
            <person name="Kuo A."/>
            <person name="Liang C."/>
            <person name="Lipzen A."/>
            <person name="Lutzoni F."/>
            <person name="Magnuson J."/>
            <person name="Mondo S."/>
            <person name="Nolan M."/>
            <person name="Ohm R."/>
            <person name="Pangilinan J."/>
            <person name="Park H.-J."/>
            <person name="Ramirez L."/>
            <person name="Alfaro M."/>
            <person name="Sun H."/>
            <person name="Tritt A."/>
            <person name="Yoshinaga Y."/>
            <person name="Zwiers L.-H."/>
            <person name="Turgeon B."/>
            <person name="Goodwin S."/>
            <person name="Spatafora J."/>
            <person name="Crous P."/>
            <person name="Grigoriev I."/>
        </authorList>
    </citation>
    <scope>NUCLEOTIDE SEQUENCE</scope>
    <source>
        <strain evidence="1">CBS 262.69</strain>
    </source>
</reference>
<keyword evidence="2" id="KW-1185">Reference proteome</keyword>
<organism evidence="1 2">
    <name type="scientific">Trichodelitschia bisporula</name>
    <dbReference type="NCBI Taxonomy" id="703511"/>
    <lineage>
        <taxon>Eukaryota</taxon>
        <taxon>Fungi</taxon>
        <taxon>Dikarya</taxon>
        <taxon>Ascomycota</taxon>
        <taxon>Pezizomycotina</taxon>
        <taxon>Dothideomycetes</taxon>
        <taxon>Dothideomycetes incertae sedis</taxon>
        <taxon>Phaeotrichales</taxon>
        <taxon>Phaeotrichaceae</taxon>
        <taxon>Trichodelitschia</taxon>
    </lineage>
</organism>
<protein>
    <submittedName>
        <fullName evidence="1">Uncharacterized protein</fullName>
    </submittedName>
</protein>
<accession>A0A6G1HYT4</accession>
<evidence type="ECO:0000313" key="1">
    <source>
        <dbReference type="EMBL" id="KAF2401208.1"/>
    </source>
</evidence>
<dbReference type="AlphaFoldDB" id="A0A6G1HYT4"/>
<evidence type="ECO:0000313" key="2">
    <source>
        <dbReference type="Proteomes" id="UP000799640"/>
    </source>
</evidence>
<name>A0A6G1HYT4_9PEZI</name>
<dbReference type="EMBL" id="ML996693">
    <property type="protein sequence ID" value="KAF2401208.1"/>
    <property type="molecule type" value="Genomic_DNA"/>
</dbReference>
<sequence length="64" mass="7072">MLLNDKLVCDSRPTYTKQAVPGAPAGAPVAETITEMSWCLEPVKFKKGDKVKLLTIYDTLKHPL</sequence>
<dbReference type="Proteomes" id="UP000799640">
    <property type="component" value="Unassembled WGS sequence"/>
</dbReference>
<gene>
    <name evidence="1" type="ORF">EJ06DRAFT_529340</name>
</gene>
<dbReference type="OrthoDB" id="10436836at2759"/>
<proteinExistence type="predicted"/>